<dbReference type="Proteomes" id="UP000292957">
    <property type="component" value="Unassembled WGS sequence"/>
</dbReference>
<dbReference type="AlphaFoldDB" id="A0A4Q9NSQ1"/>
<reference evidence="1" key="1">
    <citation type="submission" date="2019-01" db="EMBL/GenBank/DDBJ databases">
        <title>Draft genome sequences of three monokaryotic isolates of the white-rot basidiomycete fungus Dichomitus squalens.</title>
        <authorList>
            <consortium name="DOE Joint Genome Institute"/>
            <person name="Lopez S.C."/>
            <person name="Andreopoulos B."/>
            <person name="Pangilinan J."/>
            <person name="Lipzen A."/>
            <person name="Riley R."/>
            <person name="Ahrendt S."/>
            <person name="Ng V."/>
            <person name="Barry K."/>
            <person name="Daum C."/>
            <person name="Grigoriev I.V."/>
            <person name="Hilden K.S."/>
            <person name="Makela M.R."/>
            <person name="de Vries R.P."/>
        </authorList>
    </citation>
    <scope>NUCLEOTIDE SEQUENCE [LARGE SCALE GENOMIC DNA]</scope>
    <source>
        <strain evidence="1">OM18370.1</strain>
    </source>
</reference>
<proteinExistence type="predicted"/>
<accession>A0A4Q9NSQ1</accession>
<sequence length="112" mass="12101">MLLAGICSSYWLIHDHHAMRTEVSAARRWSAHLVAVDVRAAFHSGSSSSLPSTAGEYRRANAFSIKSSVRDGRLGLCGVDASHCKAEPLTVYAGLWECGCTTFEVSLQLSLC</sequence>
<protein>
    <submittedName>
        <fullName evidence="1">Uncharacterized protein</fullName>
    </submittedName>
</protein>
<evidence type="ECO:0000313" key="1">
    <source>
        <dbReference type="EMBL" id="TBU26152.1"/>
    </source>
</evidence>
<name>A0A4Q9NSQ1_9APHY</name>
<dbReference type="OrthoDB" id="10693695at2759"/>
<gene>
    <name evidence="1" type="ORF">BD311DRAFT_763219</name>
</gene>
<dbReference type="EMBL" id="ML143450">
    <property type="protein sequence ID" value="TBU26152.1"/>
    <property type="molecule type" value="Genomic_DNA"/>
</dbReference>
<organism evidence="1">
    <name type="scientific">Dichomitus squalens</name>
    <dbReference type="NCBI Taxonomy" id="114155"/>
    <lineage>
        <taxon>Eukaryota</taxon>
        <taxon>Fungi</taxon>
        <taxon>Dikarya</taxon>
        <taxon>Basidiomycota</taxon>
        <taxon>Agaricomycotina</taxon>
        <taxon>Agaricomycetes</taxon>
        <taxon>Polyporales</taxon>
        <taxon>Polyporaceae</taxon>
        <taxon>Dichomitus</taxon>
    </lineage>
</organism>